<evidence type="ECO:0000256" key="4">
    <source>
        <dbReference type="ARBA" id="ARBA00022692"/>
    </source>
</evidence>
<evidence type="ECO:0000313" key="9">
    <source>
        <dbReference type="Proteomes" id="UP000319432"/>
    </source>
</evidence>
<comment type="subcellular location">
    <subcellularLocation>
        <location evidence="1">Cell membrane</location>
        <topology evidence="1">Multi-pass membrane protein</topology>
    </subcellularLocation>
</comment>
<keyword evidence="9" id="KW-1185">Reference proteome</keyword>
<feature type="transmembrane region" description="Helical" evidence="7">
    <location>
        <begin position="134"/>
        <end position="151"/>
    </location>
</feature>
<sequence length="221" mass="24678">MISCLFYIGLGDQVRTWAIIFWIFKMSDHSPTMQMMVLIAQYVPAIIFGPLAGVWVDRFNHKRVLYFSLIVRSLLSLAIIPFIITVNMGAILILIAISAVIAQFFQPSMSKLMVVLVPKASLLAANSLTRSTKTSLNLLGPICATALYQLFGAELSLVLDGLSFLLAAACIFIIRMDRNVDGENRRISGLFTSFWKDFFAGMQFAWGNSAVRGIFLLILYY</sequence>
<dbReference type="InterPro" id="IPR011701">
    <property type="entry name" value="MFS"/>
</dbReference>
<dbReference type="SUPFAM" id="SSF103473">
    <property type="entry name" value="MFS general substrate transporter"/>
    <property type="match status" value="1"/>
</dbReference>
<evidence type="ECO:0000256" key="6">
    <source>
        <dbReference type="ARBA" id="ARBA00023136"/>
    </source>
</evidence>
<feature type="transmembrane region" description="Helical" evidence="7">
    <location>
        <begin position="36"/>
        <end position="56"/>
    </location>
</feature>
<gene>
    <name evidence="8" type="ORF">EEL30_14520</name>
</gene>
<dbReference type="PANTHER" id="PTHR43266">
    <property type="entry name" value="MACROLIDE-EFFLUX PROTEIN"/>
    <property type="match status" value="1"/>
</dbReference>
<dbReference type="OrthoDB" id="2276409at2"/>
<organism evidence="8 9">
    <name type="scientific">Brevibacillus laterosporus</name>
    <name type="common">Bacillus laterosporus</name>
    <dbReference type="NCBI Taxonomy" id="1465"/>
    <lineage>
        <taxon>Bacteria</taxon>
        <taxon>Bacillati</taxon>
        <taxon>Bacillota</taxon>
        <taxon>Bacilli</taxon>
        <taxon>Bacillales</taxon>
        <taxon>Paenibacillaceae</taxon>
        <taxon>Brevibacillus</taxon>
    </lineage>
</organism>
<evidence type="ECO:0000256" key="2">
    <source>
        <dbReference type="ARBA" id="ARBA00022448"/>
    </source>
</evidence>
<dbReference type="AlphaFoldDB" id="A0A518V8V8"/>
<proteinExistence type="predicted"/>
<dbReference type="EMBL" id="CP033464">
    <property type="protein sequence ID" value="QDX93403.1"/>
    <property type="molecule type" value="Genomic_DNA"/>
</dbReference>
<feature type="transmembrane region" description="Helical" evidence="7">
    <location>
        <begin position="198"/>
        <end position="220"/>
    </location>
</feature>
<dbReference type="Gene3D" id="1.20.1250.20">
    <property type="entry name" value="MFS general substrate transporter like domains"/>
    <property type="match status" value="1"/>
</dbReference>
<keyword evidence="6 7" id="KW-0472">Membrane</keyword>
<feature type="transmembrane region" description="Helical" evidence="7">
    <location>
        <begin position="76"/>
        <end position="105"/>
    </location>
</feature>
<reference evidence="8 9" key="1">
    <citation type="submission" date="2018-11" db="EMBL/GenBank/DDBJ databases">
        <title>Phylogenetic determinants of toxin gene distribution in genomes of Brevibacillus laterosporus.</title>
        <authorList>
            <person name="Glare T.R."/>
            <person name="Durrant A."/>
            <person name="Berry C."/>
            <person name="Palma L."/>
            <person name="Ormskirk M."/>
            <person name="Cox M.O."/>
        </authorList>
    </citation>
    <scope>NUCLEOTIDE SEQUENCE [LARGE SCALE GENOMIC DNA]</scope>
    <source>
        <strain evidence="8 9">1821L</strain>
    </source>
</reference>
<protein>
    <submittedName>
        <fullName evidence="8">MFS transporter</fullName>
    </submittedName>
</protein>
<dbReference type="GO" id="GO:0022857">
    <property type="term" value="F:transmembrane transporter activity"/>
    <property type="evidence" value="ECO:0007669"/>
    <property type="project" value="InterPro"/>
</dbReference>
<feature type="transmembrane region" description="Helical" evidence="7">
    <location>
        <begin position="6"/>
        <end position="24"/>
    </location>
</feature>
<evidence type="ECO:0000256" key="1">
    <source>
        <dbReference type="ARBA" id="ARBA00004651"/>
    </source>
</evidence>
<keyword evidence="2" id="KW-0813">Transport</keyword>
<accession>A0A518V8V8</accession>
<keyword evidence="4 7" id="KW-0812">Transmembrane</keyword>
<dbReference type="Proteomes" id="UP000319432">
    <property type="component" value="Chromosome"/>
</dbReference>
<evidence type="ECO:0000256" key="5">
    <source>
        <dbReference type="ARBA" id="ARBA00022989"/>
    </source>
</evidence>
<evidence type="ECO:0000256" key="3">
    <source>
        <dbReference type="ARBA" id="ARBA00022475"/>
    </source>
</evidence>
<dbReference type="GO" id="GO:0005886">
    <property type="term" value="C:plasma membrane"/>
    <property type="evidence" value="ECO:0007669"/>
    <property type="project" value="UniProtKB-SubCell"/>
</dbReference>
<dbReference type="PANTHER" id="PTHR43266:SF2">
    <property type="entry name" value="MAJOR FACILITATOR SUPERFAMILY (MFS) PROFILE DOMAIN-CONTAINING PROTEIN"/>
    <property type="match status" value="1"/>
</dbReference>
<keyword evidence="3" id="KW-1003">Cell membrane</keyword>
<dbReference type="Pfam" id="PF07690">
    <property type="entry name" value="MFS_1"/>
    <property type="match status" value="1"/>
</dbReference>
<dbReference type="InterPro" id="IPR036259">
    <property type="entry name" value="MFS_trans_sf"/>
</dbReference>
<evidence type="ECO:0000256" key="7">
    <source>
        <dbReference type="SAM" id="Phobius"/>
    </source>
</evidence>
<evidence type="ECO:0000313" key="8">
    <source>
        <dbReference type="EMBL" id="QDX93403.1"/>
    </source>
</evidence>
<name>A0A518V8V8_BRELA</name>
<keyword evidence="5 7" id="KW-1133">Transmembrane helix</keyword>